<feature type="domain" description="HTH asnC-type" evidence="4">
    <location>
        <begin position="6"/>
        <end position="67"/>
    </location>
</feature>
<organism evidence="5 6">
    <name type="scientific">Pseudoduganella ginsengisoli</name>
    <dbReference type="NCBI Taxonomy" id="1462440"/>
    <lineage>
        <taxon>Bacteria</taxon>
        <taxon>Pseudomonadati</taxon>
        <taxon>Pseudomonadota</taxon>
        <taxon>Betaproteobacteria</taxon>
        <taxon>Burkholderiales</taxon>
        <taxon>Oxalobacteraceae</taxon>
        <taxon>Telluria group</taxon>
        <taxon>Pseudoduganella</taxon>
    </lineage>
</organism>
<dbReference type="InterPro" id="IPR036388">
    <property type="entry name" value="WH-like_DNA-bd_sf"/>
</dbReference>
<dbReference type="Proteomes" id="UP000484015">
    <property type="component" value="Unassembled WGS sequence"/>
</dbReference>
<protein>
    <submittedName>
        <fullName evidence="5">AsnC family transcriptional regulator</fullName>
    </submittedName>
</protein>
<reference evidence="5 6" key="1">
    <citation type="submission" date="2019-11" db="EMBL/GenBank/DDBJ databases">
        <title>Type strains purchased from KCTC, JCM and DSMZ.</title>
        <authorList>
            <person name="Lu H."/>
        </authorList>
    </citation>
    <scope>NUCLEOTIDE SEQUENCE [LARGE SCALE GENOMIC DNA]</scope>
    <source>
        <strain evidence="5 6">KCTC 42409</strain>
    </source>
</reference>
<evidence type="ECO:0000259" key="4">
    <source>
        <dbReference type="PROSITE" id="PS50956"/>
    </source>
</evidence>
<dbReference type="Gene3D" id="1.10.10.10">
    <property type="entry name" value="Winged helix-like DNA-binding domain superfamily/Winged helix DNA-binding domain"/>
    <property type="match status" value="1"/>
</dbReference>
<dbReference type="GO" id="GO:0043200">
    <property type="term" value="P:response to amino acid"/>
    <property type="evidence" value="ECO:0007669"/>
    <property type="project" value="TreeGrafter"/>
</dbReference>
<sequence length="172" mass="19004">MSTISVDRHDLALLAELQRDGRATNSSLGERIHLSTSQVSRRIQRLEEAHVIDHYAAMLDPAVVGLGVLAFIHVTLDRHGTSSGASFEQAVSDLPEVLECFSVTGEADYVLRAVSHDLASFSEFMMHSLLRIPGVTNVKTNISLKKVKQVTELPLDHIAQPKQPKMRVHFAQ</sequence>
<keyword evidence="3" id="KW-0804">Transcription</keyword>
<dbReference type="PROSITE" id="PS50956">
    <property type="entry name" value="HTH_ASNC_2"/>
    <property type="match status" value="1"/>
</dbReference>
<dbReference type="SMART" id="SM00344">
    <property type="entry name" value="HTH_ASNC"/>
    <property type="match status" value="1"/>
</dbReference>
<dbReference type="InterPro" id="IPR036390">
    <property type="entry name" value="WH_DNA-bd_sf"/>
</dbReference>
<evidence type="ECO:0000313" key="6">
    <source>
        <dbReference type="Proteomes" id="UP000484015"/>
    </source>
</evidence>
<evidence type="ECO:0000256" key="3">
    <source>
        <dbReference type="ARBA" id="ARBA00023163"/>
    </source>
</evidence>
<dbReference type="Pfam" id="PF13404">
    <property type="entry name" value="HTH_AsnC-type"/>
    <property type="match status" value="1"/>
</dbReference>
<dbReference type="Gene3D" id="3.30.70.920">
    <property type="match status" value="1"/>
</dbReference>
<dbReference type="RefSeq" id="WP_155437964.1">
    <property type="nucleotide sequence ID" value="NZ_WNLA01000002.1"/>
</dbReference>
<keyword evidence="2" id="KW-0238">DNA-binding</keyword>
<keyword evidence="1" id="KW-0805">Transcription regulation</keyword>
<proteinExistence type="predicted"/>
<evidence type="ECO:0000313" key="5">
    <source>
        <dbReference type="EMBL" id="MTW01576.1"/>
    </source>
</evidence>
<dbReference type="InterPro" id="IPR000485">
    <property type="entry name" value="AsnC-type_HTH_dom"/>
</dbReference>
<dbReference type="OrthoDB" id="8526125at2"/>
<dbReference type="PANTHER" id="PTHR30154:SF34">
    <property type="entry name" value="TRANSCRIPTIONAL REGULATOR AZLB"/>
    <property type="match status" value="1"/>
</dbReference>
<name>A0A6L6PWG1_9BURK</name>
<dbReference type="EMBL" id="WNLA01000002">
    <property type="protein sequence ID" value="MTW01576.1"/>
    <property type="molecule type" value="Genomic_DNA"/>
</dbReference>
<gene>
    <name evidence="5" type="ORF">GM668_05685</name>
</gene>
<evidence type="ECO:0000256" key="1">
    <source>
        <dbReference type="ARBA" id="ARBA00023015"/>
    </source>
</evidence>
<dbReference type="PANTHER" id="PTHR30154">
    <property type="entry name" value="LEUCINE-RESPONSIVE REGULATORY PROTEIN"/>
    <property type="match status" value="1"/>
</dbReference>
<dbReference type="InterPro" id="IPR019887">
    <property type="entry name" value="Tscrpt_reg_AsnC/Lrp_C"/>
</dbReference>
<comment type="caution">
    <text evidence="5">The sequence shown here is derived from an EMBL/GenBank/DDBJ whole genome shotgun (WGS) entry which is preliminary data.</text>
</comment>
<dbReference type="GO" id="GO:0043565">
    <property type="term" value="F:sequence-specific DNA binding"/>
    <property type="evidence" value="ECO:0007669"/>
    <property type="project" value="InterPro"/>
</dbReference>
<keyword evidence="6" id="KW-1185">Reference proteome</keyword>
<dbReference type="GO" id="GO:0005829">
    <property type="term" value="C:cytosol"/>
    <property type="evidence" value="ECO:0007669"/>
    <property type="project" value="TreeGrafter"/>
</dbReference>
<dbReference type="SUPFAM" id="SSF46785">
    <property type="entry name" value="Winged helix' DNA-binding domain"/>
    <property type="match status" value="1"/>
</dbReference>
<dbReference type="InterPro" id="IPR019888">
    <property type="entry name" value="Tscrpt_reg_AsnC-like"/>
</dbReference>
<dbReference type="Pfam" id="PF01037">
    <property type="entry name" value="AsnC_trans_reg"/>
    <property type="match status" value="1"/>
</dbReference>
<dbReference type="SUPFAM" id="SSF54909">
    <property type="entry name" value="Dimeric alpha+beta barrel"/>
    <property type="match status" value="1"/>
</dbReference>
<evidence type="ECO:0000256" key="2">
    <source>
        <dbReference type="ARBA" id="ARBA00023125"/>
    </source>
</evidence>
<accession>A0A6L6PWG1</accession>
<dbReference type="AlphaFoldDB" id="A0A6L6PWG1"/>
<dbReference type="PRINTS" id="PR00033">
    <property type="entry name" value="HTHASNC"/>
</dbReference>
<dbReference type="InterPro" id="IPR011008">
    <property type="entry name" value="Dimeric_a/b-barrel"/>
</dbReference>